<evidence type="ECO:0000313" key="6">
    <source>
        <dbReference type="EMBL" id="EUN26527.1"/>
    </source>
</evidence>
<feature type="non-terminal residue" evidence="6">
    <location>
        <position position="1"/>
    </location>
</feature>
<protein>
    <recommendedName>
        <fullName evidence="8">Cytochrome P450</fullName>
    </recommendedName>
</protein>
<organism evidence="6 7">
    <name type="scientific">Bipolaris victoriae (strain FI3)</name>
    <name type="common">Victoria blight of oats agent</name>
    <name type="synonym">Cochliobolus victoriae</name>
    <dbReference type="NCBI Taxonomy" id="930091"/>
    <lineage>
        <taxon>Eukaryota</taxon>
        <taxon>Fungi</taxon>
        <taxon>Dikarya</taxon>
        <taxon>Ascomycota</taxon>
        <taxon>Pezizomycotina</taxon>
        <taxon>Dothideomycetes</taxon>
        <taxon>Pleosporomycetidae</taxon>
        <taxon>Pleosporales</taxon>
        <taxon>Pleosporineae</taxon>
        <taxon>Pleosporaceae</taxon>
        <taxon>Bipolaris</taxon>
    </lineage>
</organism>
<dbReference type="Gene3D" id="1.10.630.10">
    <property type="entry name" value="Cytochrome P450"/>
    <property type="match status" value="1"/>
</dbReference>
<keyword evidence="3" id="KW-0560">Oxidoreductase</keyword>
<dbReference type="GO" id="GO:0004497">
    <property type="term" value="F:monooxygenase activity"/>
    <property type="evidence" value="ECO:0007669"/>
    <property type="project" value="UniProtKB-KW"/>
</dbReference>
<evidence type="ECO:0000313" key="7">
    <source>
        <dbReference type="Proteomes" id="UP000054337"/>
    </source>
</evidence>
<keyword evidence="7" id="KW-1185">Reference proteome</keyword>
<evidence type="ECO:0000256" key="1">
    <source>
        <dbReference type="ARBA" id="ARBA00010617"/>
    </source>
</evidence>
<dbReference type="InterPro" id="IPR001128">
    <property type="entry name" value="Cyt_P450"/>
</dbReference>
<dbReference type="RefSeq" id="XP_014556114.1">
    <property type="nucleotide sequence ID" value="XM_014700628.1"/>
</dbReference>
<dbReference type="Proteomes" id="UP000054337">
    <property type="component" value="Unassembled WGS sequence"/>
</dbReference>
<feature type="non-terminal residue" evidence="6">
    <location>
        <position position="111"/>
    </location>
</feature>
<accession>W7ERB1</accession>
<dbReference type="GO" id="GO:0020037">
    <property type="term" value="F:heme binding"/>
    <property type="evidence" value="ECO:0007669"/>
    <property type="project" value="InterPro"/>
</dbReference>
<dbReference type="GO" id="GO:0005506">
    <property type="term" value="F:iron ion binding"/>
    <property type="evidence" value="ECO:0007669"/>
    <property type="project" value="InterPro"/>
</dbReference>
<dbReference type="InterPro" id="IPR050364">
    <property type="entry name" value="Cytochrome_P450_fung"/>
</dbReference>
<comment type="similarity">
    <text evidence="1">Belongs to the cytochrome P450 family.</text>
</comment>
<keyword evidence="4" id="KW-0408">Iron</keyword>
<evidence type="ECO:0008006" key="8">
    <source>
        <dbReference type="Google" id="ProtNLM"/>
    </source>
</evidence>
<dbReference type="Pfam" id="PF00067">
    <property type="entry name" value="p450"/>
    <property type="match status" value="1"/>
</dbReference>
<keyword evidence="5" id="KW-0503">Monooxygenase</keyword>
<dbReference type="PANTHER" id="PTHR46300">
    <property type="entry name" value="P450, PUTATIVE (EUROFUNG)-RELATED-RELATED"/>
    <property type="match status" value="1"/>
</dbReference>
<dbReference type="EMBL" id="KI968738">
    <property type="protein sequence ID" value="EUN26527.1"/>
    <property type="molecule type" value="Genomic_DNA"/>
</dbReference>
<evidence type="ECO:0000256" key="2">
    <source>
        <dbReference type="ARBA" id="ARBA00022723"/>
    </source>
</evidence>
<keyword evidence="2" id="KW-0479">Metal-binding</keyword>
<dbReference type="SUPFAM" id="SSF48264">
    <property type="entry name" value="Cytochrome P450"/>
    <property type="match status" value="1"/>
</dbReference>
<sequence length="111" mass="12702">PPTIPILGNLHQFPRKDLHLKFQESTRKYGPLVSLKMGTQTMILCGSDEVVKELMEKRSATSSLKIDMFIRTFGDNLNIALRDNDGIWKKQRKMYATRLNSGGANNYIPYQ</sequence>
<dbReference type="AlphaFoldDB" id="W7ERB1"/>
<proteinExistence type="inferred from homology"/>
<evidence type="ECO:0000256" key="4">
    <source>
        <dbReference type="ARBA" id="ARBA00023004"/>
    </source>
</evidence>
<evidence type="ECO:0000256" key="3">
    <source>
        <dbReference type="ARBA" id="ARBA00023002"/>
    </source>
</evidence>
<name>W7ERB1_BIPV3</name>
<evidence type="ECO:0000256" key="5">
    <source>
        <dbReference type="ARBA" id="ARBA00023033"/>
    </source>
</evidence>
<gene>
    <name evidence="6" type="ORF">COCVIDRAFT_56325</name>
</gene>
<dbReference type="PANTHER" id="PTHR46300:SF2">
    <property type="entry name" value="CYTOCHROME P450 MONOOXYGENASE ALNH-RELATED"/>
    <property type="match status" value="1"/>
</dbReference>
<dbReference type="InterPro" id="IPR036396">
    <property type="entry name" value="Cyt_P450_sf"/>
</dbReference>
<dbReference type="GO" id="GO:0016705">
    <property type="term" value="F:oxidoreductase activity, acting on paired donors, with incorporation or reduction of molecular oxygen"/>
    <property type="evidence" value="ECO:0007669"/>
    <property type="project" value="InterPro"/>
</dbReference>
<dbReference type="GeneID" id="26257644"/>
<reference evidence="6 7" key="1">
    <citation type="journal article" date="2013" name="PLoS Genet.">
        <title>Comparative genome structure, secondary metabolite, and effector coding capacity across Cochliobolus pathogens.</title>
        <authorList>
            <person name="Condon B.J."/>
            <person name="Leng Y."/>
            <person name="Wu D."/>
            <person name="Bushley K.E."/>
            <person name="Ohm R.A."/>
            <person name="Otillar R."/>
            <person name="Martin J."/>
            <person name="Schackwitz W."/>
            <person name="Grimwood J."/>
            <person name="MohdZainudin N."/>
            <person name="Xue C."/>
            <person name="Wang R."/>
            <person name="Manning V.A."/>
            <person name="Dhillon B."/>
            <person name="Tu Z.J."/>
            <person name="Steffenson B.J."/>
            <person name="Salamov A."/>
            <person name="Sun H."/>
            <person name="Lowry S."/>
            <person name="LaButti K."/>
            <person name="Han J."/>
            <person name="Copeland A."/>
            <person name="Lindquist E."/>
            <person name="Barry K."/>
            <person name="Schmutz J."/>
            <person name="Baker S.E."/>
            <person name="Ciuffetti L.M."/>
            <person name="Grigoriev I.V."/>
            <person name="Zhong S."/>
            <person name="Turgeon B.G."/>
        </authorList>
    </citation>
    <scope>NUCLEOTIDE SEQUENCE [LARGE SCALE GENOMIC DNA]</scope>
    <source>
        <strain evidence="6 7">FI3</strain>
    </source>
</reference>
<dbReference type="HOGENOM" id="CLU_2009371_0_0_1"/>